<gene>
    <name evidence="2" type="ORF">PANT_9d00009</name>
</gene>
<evidence type="ECO:0000256" key="1">
    <source>
        <dbReference type="SAM" id="MobiDB-lite"/>
    </source>
</evidence>
<feature type="compositionally biased region" description="Polar residues" evidence="1">
    <location>
        <begin position="45"/>
        <end position="65"/>
    </location>
</feature>
<feature type="region of interest" description="Disordered" evidence="1">
    <location>
        <begin position="27"/>
        <end position="83"/>
    </location>
</feature>
<reference evidence="3" key="1">
    <citation type="journal article" date="2013" name="Genome Announc.">
        <title>Genome sequence of the basidiomycetous yeast Pseudozyma antarctica T-34, a producer of the glycolipid biosurfactants mannosylerythritol lipids.</title>
        <authorList>
            <person name="Morita T."/>
            <person name="Koike H."/>
            <person name="Koyama Y."/>
            <person name="Hagiwara H."/>
            <person name="Ito E."/>
            <person name="Fukuoka T."/>
            <person name="Imura T."/>
            <person name="Machida M."/>
            <person name="Kitamoto D."/>
        </authorList>
    </citation>
    <scope>NUCLEOTIDE SEQUENCE [LARGE SCALE GENOMIC DNA]</scope>
    <source>
        <strain evidence="3">T-34</strain>
    </source>
</reference>
<accession>M9M099</accession>
<keyword evidence="2" id="KW-0647">Proteasome</keyword>
<organism evidence="2 3">
    <name type="scientific">Pseudozyma antarctica (strain T-34)</name>
    <name type="common">Yeast</name>
    <name type="synonym">Candida antarctica</name>
    <dbReference type="NCBI Taxonomy" id="1151754"/>
    <lineage>
        <taxon>Eukaryota</taxon>
        <taxon>Fungi</taxon>
        <taxon>Dikarya</taxon>
        <taxon>Basidiomycota</taxon>
        <taxon>Ustilaginomycotina</taxon>
        <taxon>Ustilaginomycetes</taxon>
        <taxon>Ustilaginales</taxon>
        <taxon>Ustilaginaceae</taxon>
        <taxon>Moesziomyces</taxon>
    </lineage>
</organism>
<sequence>MPDWNTMSPAIDRSSIVAHAISLLNRPSLLDDVSPEQTPGAALESRNNALPPSPPSSFNTKNNSMAPPIDWETSSSTPESEADPFLLPVMPSVSSPASTCMPTPMLISDLLEWESLSSTFDADFNLSAPSNAHTSFVLPDDTIGANIGGPVDFVETQPSKSMDMYGAITQVLYPVAVTDDFWSTKSNAELSMAIKEEDQWKKTATAAGKTFGITNVFFDTIDDFPKYAQECAGAVP</sequence>
<dbReference type="AlphaFoldDB" id="M9M099"/>
<protein>
    <submittedName>
        <fullName evidence="2">26S proteasome regulatory complex, subunit RPN10/PSMD4</fullName>
    </submittedName>
</protein>
<evidence type="ECO:0000313" key="2">
    <source>
        <dbReference type="EMBL" id="GAC73235.1"/>
    </source>
</evidence>
<proteinExistence type="predicted"/>
<dbReference type="GO" id="GO:0000502">
    <property type="term" value="C:proteasome complex"/>
    <property type="evidence" value="ECO:0007669"/>
    <property type="project" value="UniProtKB-KW"/>
</dbReference>
<evidence type="ECO:0000313" key="3">
    <source>
        <dbReference type="Proteomes" id="UP000011976"/>
    </source>
</evidence>
<dbReference type="EMBL" id="DF196775">
    <property type="protein sequence ID" value="GAC73235.1"/>
    <property type="molecule type" value="Genomic_DNA"/>
</dbReference>
<name>M9M099_PSEA3</name>
<dbReference type="Proteomes" id="UP000011976">
    <property type="component" value="Unassembled WGS sequence"/>
</dbReference>